<keyword evidence="4" id="KW-1185">Reference proteome</keyword>
<gene>
    <name evidence="2" type="ORF">HLASA_0913</name>
    <name evidence="1" type="ORF">HLASF_0923</name>
</gene>
<reference evidence="1 4" key="1">
    <citation type="journal article" date="2015" name="ISME J.">
        <title>Elemental sulfur and acetate can support life of a novel strictly anaerobic haloarchaeon.</title>
        <authorList>
            <person name="Sorokin D.Y."/>
            <person name="Kublanov I.V."/>
            <person name="Gavrilov S.N."/>
            <person name="Rojo D."/>
            <person name="Roman P."/>
            <person name="Golyshin P.N."/>
            <person name="Slepak V.Z."/>
            <person name="Smedile F."/>
            <person name="Ferrer M."/>
            <person name="Messina E."/>
            <person name="La Cono V."/>
            <person name="Yakimov M.M."/>
        </authorList>
    </citation>
    <scope>NUCLEOTIDE SEQUENCE [LARGE SCALE GENOMIC DNA]</scope>
    <source>
        <strain evidence="1 4">HSR2</strain>
    </source>
</reference>
<organism evidence="1 4">
    <name type="scientific">Halanaeroarchaeum sulfurireducens</name>
    <dbReference type="NCBI Taxonomy" id="1604004"/>
    <lineage>
        <taxon>Archaea</taxon>
        <taxon>Methanobacteriati</taxon>
        <taxon>Methanobacteriota</taxon>
        <taxon>Stenosarchaea group</taxon>
        <taxon>Halobacteria</taxon>
        <taxon>Halobacteriales</taxon>
        <taxon>Halobacteriaceae</taxon>
        <taxon>Halanaeroarchaeum</taxon>
    </lineage>
</organism>
<reference evidence="2 3" key="3">
    <citation type="journal article" date="2016" name="Stand. Genomic Sci.">
        <title>Complete genome sequence of 'Halanaeroarchaeum sulfurireducens' M27-SA2, a sulfur-reducing and acetate-oxidizing haloarchaeon from the deep-sea hypersaline anoxic lake Medee.</title>
        <authorList>
            <person name="Messina E."/>
            <person name="Sorokin D.Y."/>
            <person name="Kublanov I.V."/>
            <person name="Toshchakov S."/>
            <person name="Lopatina A."/>
            <person name="Arcadi E."/>
            <person name="Smedile F."/>
            <person name="La Spada G."/>
            <person name="La Cono V."/>
            <person name="Yakimov M.M."/>
        </authorList>
    </citation>
    <scope>NUCLEOTIDE SEQUENCE [LARGE SCALE GENOMIC DNA]</scope>
    <source>
        <strain evidence="2 3">M27-SA2</strain>
    </source>
</reference>
<dbReference type="RefSeq" id="WP_050048180.1">
    <property type="nucleotide sequence ID" value="NZ_CP008874.1"/>
</dbReference>
<dbReference type="KEGG" id="hsu:HLASF_0923"/>
<protein>
    <submittedName>
        <fullName evidence="1">Uncharacterized protein</fullName>
    </submittedName>
</protein>
<dbReference type="AlphaFoldDB" id="A0A0F7PCP2"/>
<dbReference type="Proteomes" id="UP000069906">
    <property type="component" value="Chromosome"/>
</dbReference>
<reference evidence="3" key="2">
    <citation type="submission" date="2015-05" db="EMBL/GenBank/DDBJ databases">
        <title>Complete genome sequence of Halanaeroarchaeum sulfurireducens type strain M27-SA2, a sulfate-reducer haloarchaeon from marine anoxic lake Medee.</title>
        <authorList>
            <person name="Messina E."/>
            <person name="Kublanov I.V."/>
            <person name="Toshchakov S."/>
            <person name="Arcadi E."/>
            <person name="La Spada G."/>
            <person name="La Cono V."/>
            <person name="Yakimov M.M."/>
        </authorList>
    </citation>
    <scope>NUCLEOTIDE SEQUENCE [LARGE SCALE GENOMIC DNA]</scope>
    <source>
        <strain evidence="3">M27-SA2</strain>
    </source>
</reference>
<accession>A0A0F7PCP2</accession>
<dbReference type="EMBL" id="CP011564">
    <property type="protein sequence ID" value="ALG81810.1"/>
    <property type="molecule type" value="Genomic_DNA"/>
</dbReference>
<evidence type="ECO:0000313" key="4">
    <source>
        <dbReference type="Proteomes" id="UP000069906"/>
    </source>
</evidence>
<name>A0A0F7PCP2_9EURY</name>
<dbReference type="KEGG" id="hsf:HLASA_0913"/>
<evidence type="ECO:0000313" key="1">
    <source>
        <dbReference type="EMBL" id="AKH97414.1"/>
    </source>
</evidence>
<dbReference type="EMBL" id="CP008874">
    <property type="protein sequence ID" value="AKH97414.1"/>
    <property type="molecule type" value="Genomic_DNA"/>
</dbReference>
<proteinExistence type="predicted"/>
<dbReference type="HOGENOM" id="CLU_2820653_0_0_2"/>
<dbReference type="GeneID" id="41532903"/>
<dbReference type="Proteomes" id="UP000060390">
    <property type="component" value="Chromosome"/>
</dbReference>
<evidence type="ECO:0000313" key="3">
    <source>
        <dbReference type="Proteomes" id="UP000060390"/>
    </source>
</evidence>
<sequence length="66" mass="7322">MNCSYTLADIPDSLAEIDFDVDGQRLECITEGHGIVIESRIQERFDVVRGDSSAPVSLGRTRLVVR</sequence>
<evidence type="ECO:0000313" key="2">
    <source>
        <dbReference type="EMBL" id="ALG81810.1"/>
    </source>
</evidence>